<evidence type="ECO:0000313" key="1">
    <source>
        <dbReference type="EMBL" id="MFC4628286.1"/>
    </source>
</evidence>
<keyword evidence="2" id="KW-1185">Reference proteome</keyword>
<gene>
    <name evidence="1" type="ORF">ACFO6V_08570</name>
</gene>
<evidence type="ECO:0008006" key="3">
    <source>
        <dbReference type="Google" id="ProtNLM"/>
    </source>
</evidence>
<evidence type="ECO:0000313" key="2">
    <source>
        <dbReference type="Proteomes" id="UP001596011"/>
    </source>
</evidence>
<protein>
    <recommendedName>
        <fullName evidence="3">Lipoprotein</fullName>
    </recommendedName>
</protein>
<name>A0ABV9HD72_9MICO</name>
<comment type="caution">
    <text evidence="1">The sequence shown here is derived from an EMBL/GenBank/DDBJ whole genome shotgun (WGS) entry which is preliminary data.</text>
</comment>
<dbReference type="Proteomes" id="UP001596011">
    <property type="component" value="Unassembled WGS sequence"/>
</dbReference>
<sequence length="208" mass="21500">MAFVDQEDTDMAGHVRLTPGSDIAAVACMPANRQVTVGRLRRAFVATVALACSACAAGDAEPEQPPTTAVTTTAGDLTITVEATASETRGEVCATVTIARSQEVLAIDEECGSTAVPPPLVGGYSISDLQAEEVAYSWGLLRDDAQLSETSQGLTTETAAISLSGVPDCCLVYVAAMSGDSDNRKQAFIKITSPDGNESELVELGPSQ</sequence>
<reference evidence="2" key="1">
    <citation type="journal article" date="2019" name="Int. J. Syst. Evol. Microbiol.">
        <title>The Global Catalogue of Microorganisms (GCM) 10K type strain sequencing project: providing services to taxonomists for standard genome sequencing and annotation.</title>
        <authorList>
            <consortium name="The Broad Institute Genomics Platform"/>
            <consortium name="The Broad Institute Genome Sequencing Center for Infectious Disease"/>
            <person name="Wu L."/>
            <person name="Ma J."/>
        </authorList>
    </citation>
    <scope>NUCLEOTIDE SEQUENCE [LARGE SCALE GENOMIC DNA]</scope>
    <source>
        <strain evidence="2">CCUG 42722</strain>
    </source>
</reference>
<proteinExistence type="predicted"/>
<organism evidence="1 2">
    <name type="scientific">Promicromonospora alba</name>
    <dbReference type="NCBI Taxonomy" id="1616110"/>
    <lineage>
        <taxon>Bacteria</taxon>
        <taxon>Bacillati</taxon>
        <taxon>Actinomycetota</taxon>
        <taxon>Actinomycetes</taxon>
        <taxon>Micrococcales</taxon>
        <taxon>Promicromonosporaceae</taxon>
        <taxon>Promicromonospora</taxon>
    </lineage>
</organism>
<dbReference type="EMBL" id="JBHSFI010000003">
    <property type="protein sequence ID" value="MFC4628286.1"/>
    <property type="molecule type" value="Genomic_DNA"/>
</dbReference>
<dbReference type="RefSeq" id="WP_377134229.1">
    <property type="nucleotide sequence ID" value="NZ_JBHSFI010000003.1"/>
</dbReference>
<accession>A0ABV9HD72</accession>